<dbReference type="CDD" id="cd07920">
    <property type="entry name" value="Pumilio"/>
    <property type="match status" value="1"/>
</dbReference>
<evidence type="ECO:0000259" key="4">
    <source>
        <dbReference type="PROSITE" id="PS50303"/>
    </source>
</evidence>
<dbReference type="InterPro" id="IPR011989">
    <property type="entry name" value="ARM-like"/>
</dbReference>
<dbReference type="GO" id="GO:0010608">
    <property type="term" value="P:post-transcriptional regulation of gene expression"/>
    <property type="evidence" value="ECO:0007669"/>
    <property type="project" value="TreeGrafter"/>
</dbReference>
<keyword evidence="6" id="KW-1185">Reference proteome</keyword>
<dbReference type="Gene3D" id="1.25.10.10">
    <property type="entry name" value="Leucine-rich Repeat Variant"/>
    <property type="match status" value="1"/>
</dbReference>
<dbReference type="EMBL" id="JAWIZZ010000047">
    <property type="protein sequence ID" value="KAK5779215.1"/>
    <property type="molecule type" value="Genomic_DNA"/>
</dbReference>
<sequence length="866" mass="95191">MCPTKNPKTKTANVPQTDVDSTTTVINTALHQLHLDVAESTNVAEDPTSMKNSTDKNSFIPNAMEPPPNGPPPLMGMNFHYSQMMNLPPHQQASFLPTPEFHPLNRNNSNVFPPSKGAVPPLDSNIDMPIFPNIPGPDGNGLNPYNILPLPQLMPPLNDPKIVPVWPGSNPASPSITNDPQLPPTTEGTISNLNADDSSAIDDGLSSINVKTPGAATIGIRRKTFHALSTKDLVDSANSNFVSSSNDKGGSNDEPTSGTVIKDNSTTLGGTFNVGAKTRTMSTSDSISDRSNIFLPSNNSGELTSKKSKKITEKSDKEKLTDMNNPKTYAAAYPYGGPLLQNNPLLGDNSHMTASYPSGLHSPYPSSFEFGSPFHGFSPILGGPTPPLHRQSPIPPMGPSPIPMGPAHDVASTSEKEDNKVQNISTNAIAESPNNIHFPFQMMQPGHSGTPPPWMYGNPGFNPVMGAPHSPHHPHPHGHVPLIADHHGKNYTFNSNKNDRGNNFRGRHKNNDPHFYTNANKRRIEDISRFVDATLDDYVGNIYSLCKDQYGCRFLQKQLDISGKEAAAIIFEETKNHTIELMTDSFGNYLIQKLIEKVTIEERKTLSVISAPFFVDIALNSHGTRALQKLIECVDTPDEAQIIVDALCDNVVTLSKDLNGNHVIQKCLQKLKPSEFQFIFDTAYDHSLEIATHRHGCCVLQRCLDFGTKEQSQKLCETLLSNIDKLTLDPFGNYVVQYIINKETEKNDYDYTYKIVHLLKPKITELSVHKFGSNVIEKILRTPTVSESMIVELLNNGGEKDIQTLLNDSYGNYVLQTALDICHKQNDYLYNKFSSIVGPLLVGQVRNTPHGKRIANMLNLSQSTET</sequence>
<name>A0AAN7WKZ4_9SACH</name>
<feature type="compositionally biased region" description="Polar residues" evidence="3">
    <location>
        <begin position="279"/>
        <end position="301"/>
    </location>
</feature>
<evidence type="ECO:0000313" key="6">
    <source>
        <dbReference type="Proteomes" id="UP001306508"/>
    </source>
</evidence>
<feature type="repeat" description="Pumilio" evidence="2">
    <location>
        <begin position="682"/>
        <end position="717"/>
    </location>
</feature>
<dbReference type="GO" id="GO:0003729">
    <property type="term" value="F:mRNA binding"/>
    <property type="evidence" value="ECO:0007669"/>
    <property type="project" value="UniProtKB-ARBA"/>
</dbReference>
<feature type="compositionally biased region" description="Basic and acidic residues" evidence="3">
    <location>
        <begin position="310"/>
        <end position="321"/>
    </location>
</feature>
<dbReference type="SMART" id="SM00025">
    <property type="entry name" value="Pumilio"/>
    <property type="match status" value="8"/>
</dbReference>
<proteinExistence type="predicted"/>
<accession>A0AAN7WKZ4</accession>
<dbReference type="GO" id="GO:0010629">
    <property type="term" value="P:negative regulation of gene expression"/>
    <property type="evidence" value="ECO:0007669"/>
    <property type="project" value="UniProtKB-ARBA"/>
</dbReference>
<dbReference type="Pfam" id="PF00806">
    <property type="entry name" value="PUF"/>
    <property type="match status" value="8"/>
</dbReference>
<dbReference type="FunFam" id="1.25.10.10:FF:000237">
    <property type="entry name" value="Pumilio homolog 9"/>
    <property type="match status" value="1"/>
</dbReference>
<feature type="repeat" description="Pumilio" evidence="2">
    <location>
        <begin position="646"/>
        <end position="681"/>
    </location>
</feature>
<feature type="repeat" description="Pumilio" evidence="2">
    <location>
        <begin position="758"/>
        <end position="795"/>
    </location>
</feature>
<dbReference type="InterPro" id="IPR033133">
    <property type="entry name" value="PUM-HD"/>
</dbReference>
<dbReference type="Proteomes" id="UP001306508">
    <property type="component" value="Unassembled WGS sequence"/>
</dbReference>
<feature type="repeat" description="Pumilio" evidence="2">
    <location>
        <begin position="537"/>
        <end position="572"/>
    </location>
</feature>
<protein>
    <recommendedName>
        <fullName evidence="4">PUM-HD domain-containing protein</fullName>
    </recommendedName>
</protein>
<evidence type="ECO:0000256" key="3">
    <source>
        <dbReference type="SAM" id="MobiDB-lite"/>
    </source>
</evidence>
<dbReference type="InterPro" id="IPR001313">
    <property type="entry name" value="Pumilio_RNA-bd_rpt"/>
</dbReference>
<feature type="compositionally biased region" description="Polar residues" evidence="3">
    <location>
        <begin position="241"/>
        <end position="270"/>
    </location>
</feature>
<organism evidence="5 6">
    <name type="scientific">Arxiozyma heterogenica</name>
    <dbReference type="NCBI Taxonomy" id="278026"/>
    <lineage>
        <taxon>Eukaryota</taxon>
        <taxon>Fungi</taxon>
        <taxon>Dikarya</taxon>
        <taxon>Ascomycota</taxon>
        <taxon>Saccharomycotina</taxon>
        <taxon>Saccharomycetes</taxon>
        <taxon>Saccharomycetales</taxon>
        <taxon>Saccharomycetaceae</taxon>
        <taxon>Arxiozyma</taxon>
    </lineage>
</organism>
<dbReference type="GO" id="GO:0080090">
    <property type="term" value="P:regulation of primary metabolic process"/>
    <property type="evidence" value="ECO:0007669"/>
    <property type="project" value="UniProtKB-ARBA"/>
</dbReference>
<gene>
    <name evidence="5" type="ORF">RI543_003103</name>
</gene>
<dbReference type="PANTHER" id="PTHR12537:SF13">
    <property type="entry name" value="PUMILIO HOMOLOGY DOMAIN FAMILY MEMBER 4"/>
    <property type="match status" value="1"/>
</dbReference>
<evidence type="ECO:0000256" key="1">
    <source>
        <dbReference type="ARBA" id="ARBA00022737"/>
    </source>
</evidence>
<feature type="repeat" description="Pumilio" evidence="2">
    <location>
        <begin position="718"/>
        <end position="757"/>
    </location>
</feature>
<keyword evidence="1" id="KW-0677">Repeat</keyword>
<dbReference type="PANTHER" id="PTHR12537">
    <property type="entry name" value="RNA BINDING PROTEIN PUMILIO-RELATED"/>
    <property type="match status" value="1"/>
</dbReference>
<comment type="caution">
    <text evidence="5">The sequence shown here is derived from an EMBL/GenBank/DDBJ whole genome shotgun (WGS) entry which is preliminary data.</text>
</comment>
<dbReference type="AlphaFoldDB" id="A0AAN7WKZ4"/>
<reference evidence="6" key="1">
    <citation type="submission" date="2023-07" db="EMBL/GenBank/DDBJ databases">
        <title>A draft genome of Kazachstania heterogenica Y-27499.</title>
        <authorList>
            <person name="Donic C."/>
            <person name="Kralova J.S."/>
            <person name="Fidel L."/>
            <person name="Ben-Dor S."/>
            <person name="Jung S."/>
        </authorList>
    </citation>
    <scope>NUCLEOTIDE SEQUENCE [LARGE SCALE GENOMIC DNA]</scope>
    <source>
        <strain evidence="6">Y27499</strain>
    </source>
</reference>
<dbReference type="GO" id="GO:0005737">
    <property type="term" value="C:cytoplasm"/>
    <property type="evidence" value="ECO:0007669"/>
    <property type="project" value="TreeGrafter"/>
</dbReference>
<evidence type="ECO:0000313" key="5">
    <source>
        <dbReference type="EMBL" id="KAK5779215.1"/>
    </source>
</evidence>
<dbReference type="InterPro" id="IPR016024">
    <property type="entry name" value="ARM-type_fold"/>
</dbReference>
<dbReference type="PROSITE" id="PS50303">
    <property type="entry name" value="PUM_HD"/>
    <property type="match status" value="1"/>
</dbReference>
<dbReference type="InterPro" id="IPR033712">
    <property type="entry name" value="Pumilio_RNA-bd"/>
</dbReference>
<feature type="domain" description="PUM-HD" evidence="4">
    <location>
        <begin position="516"/>
        <end position="862"/>
    </location>
</feature>
<dbReference type="PROSITE" id="PS50302">
    <property type="entry name" value="PUM"/>
    <property type="match status" value="6"/>
</dbReference>
<dbReference type="SUPFAM" id="SSF48371">
    <property type="entry name" value="ARM repeat"/>
    <property type="match status" value="1"/>
</dbReference>
<feature type="repeat" description="Pumilio" evidence="2">
    <location>
        <begin position="573"/>
        <end position="610"/>
    </location>
</feature>
<evidence type="ECO:0000256" key="2">
    <source>
        <dbReference type="PROSITE-ProRule" id="PRU00317"/>
    </source>
</evidence>
<feature type="region of interest" description="Disordered" evidence="3">
    <location>
        <begin position="241"/>
        <end position="322"/>
    </location>
</feature>